<dbReference type="STRING" id="1229726.GRFL_2875"/>
<dbReference type="RefSeq" id="WP_083645244.1">
    <property type="nucleotide sequence ID" value="NZ_AMRU01000005.1"/>
</dbReference>
<organism evidence="1 2">
    <name type="scientific">Christiangramia flava JLT2011</name>
    <dbReference type="NCBI Taxonomy" id="1229726"/>
    <lineage>
        <taxon>Bacteria</taxon>
        <taxon>Pseudomonadati</taxon>
        <taxon>Bacteroidota</taxon>
        <taxon>Flavobacteriia</taxon>
        <taxon>Flavobacteriales</taxon>
        <taxon>Flavobacteriaceae</taxon>
        <taxon>Christiangramia</taxon>
    </lineage>
</organism>
<reference evidence="1 2" key="1">
    <citation type="submission" date="2016-07" db="EMBL/GenBank/DDBJ databases">
        <title>Multi-omics approach to identify versatile polysaccharide utilization systems of a marine flavobacterium Gramella flava.</title>
        <authorList>
            <person name="Tang K."/>
        </authorList>
    </citation>
    <scope>NUCLEOTIDE SEQUENCE [LARGE SCALE GENOMIC DNA]</scope>
    <source>
        <strain evidence="1 2">JLT2011</strain>
    </source>
</reference>
<dbReference type="OrthoDB" id="9153186at2"/>
<sequence>MKFTASKINQFVMLKLPSAWLCGVRVKAIDNTECEVGVTHRWINQNPFRSMYFAVQAMAAELSTGALVMSKIQQEGKQISMLVAQNKSVFKKKATGKIRFKCYDGQKITEAVQKTIQTGQGQTCWMTSIGTNSDGVEVSVFEFEWTVKLKS</sequence>
<dbReference type="InterPro" id="IPR027961">
    <property type="entry name" value="DUF4442"/>
</dbReference>
<proteinExistence type="predicted"/>
<dbReference type="Proteomes" id="UP000186230">
    <property type="component" value="Chromosome"/>
</dbReference>
<protein>
    <submittedName>
        <fullName evidence="1">Uncharacterized protein</fullName>
    </submittedName>
</protein>
<name>A0A1L7I7M7_9FLAO</name>
<keyword evidence="2" id="KW-1185">Reference proteome</keyword>
<dbReference type="AlphaFoldDB" id="A0A1L7I7M7"/>
<dbReference type="SUPFAM" id="SSF54637">
    <property type="entry name" value="Thioesterase/thiol ester dehydrase-isomerase"/>
    <property type="match status" value="1"/>
</dbReference>
<dbReference type="Pfam" id="PF14539">
    <property type="entry name" value="DUF4442"/>
    <property type="match status" value="1"/>
</dbReference>
<accession>A0A1L7I7M7</accession>
<dbReference type="Gene3D" id="3.10.129.10">
    <property type="entry name" value="Hotdog Thioesterase"/>
    <property type="match status" value="1"/>
</dbReference>
<evidence type="ECO:0000313" key="1">
    <source>
        <dbReference type="EMBL" id="APU69599.1"/>
    </source>
</evidence>
<evidence type="ECO:0000313" key="2">
    <source>
        <dbReference type="Proteomes" id="UP000186230"/>
    </source>
</evidence>
<dbReference type="EMBL" id="CP016359">
    <property type="protein sequence ID" value="APU69599.1"/>
    <property type="molecule type" value="Genomic_DNA"/>
</dbReference>
<dbReference type="KEGG" id="gfl:GRFL_2875"/>
<dbReference type="InterPro" id="IPR029069">
    <property type="entry name" value="HotDog_dom_sf"/>
</dbReference>
<gene>
    <name evidence="1" type="ORF">GRFL_2875</name>
</gene>